<feature type="chain" id="PRO_5034258738" evidence="1">
    <location>
        <begin position="27"/>
        <end position="714"/>
    </location>
</feature>
<evidence type="ECO:0000313" key="2">
    <source>
        <dbReference type="Ensembl" id="ENSPCEP00000023043.1"/>
    </source>
</evidence>
<reference evidence="2" key="1">
    <citation type="submission" date="2025-08" db="UniProtKB">
        <authorList>
            <consortium name="Ensembl"/>
        </authorList>
    </citation>
    <scope>IDENTIFICATION</scope>
</reference>
<dbReference type="Proteomes" id="UP000694393">
    <property type="component" value="Unplaced"/>
</dbReference>
<dbReference type="Ensembl" id="ENSPCET00000023809.1">
    <property type="protein sequence ID" value="ENSPCEP00000023043.1"/>
    <property type="gene ID" value="ENSPCEG00000017547.1"/>
</dbReference>
<name>A0A8C8SMV8_9SAUR</name>
<proteinExistence type="predicted"/>
<protein>
    <submittedName>
        <fullName evidence="2">Uncharacterized protein</fullName>
    </submittedName>
</protein>
<evidence type="ECO:0000256" key="1">
    <source>
        <dbReference type="SAM" id="SignalP"/>
    </source>
</evidence>
<sequence>MQGKICGMAQIVVIIGMIMSLPQATGTPLNFPRVTVTKQTANGSEATNTVLCFKNTGGWTRQEGATPVVWNAGNTLANCTYILEFPSDLPRPNWETPKHPCFPKHPNYFYARLVRQCDHVLQGPRPHCSDIISALQIGICPESISPRPRPLLIDCGPSPFDVRTLNSLTHGWRGTCRLYIPPHRTKRESKTDPDTLCTPCIVTTKTGNQIAQTLKFHSALPDVCSNPYTCVHNNTRYTVCENATCHQPQANGLRAQVWVYGYKGGTTPDKMLKAAQKGQGLVATHTMQQGGKTPLTVCFDACKAVAIQKKKGTYGRTCGDSLAMERSLTNQTKFLFLPLVSRRSRRYSYYYAPKTPHVHAFGPNKGYNFSVGLAPAACQRYNCNPVCLHFGQSKVASENTYTPGFGIQGIQGPETNPYGKLIIRVKWEQEPLKEHSLFWSFYERLAHGDASISGTKTVVKNLFLGLAEGVAATLNVNSCYVCGGTNMGEQWPWEALEIDWQNRSLGWTFNFTTHRPGTWTLGTSLVGKNCFSRPEGLTSVGSLTCEAMWQCENNQTVWWSGQNLTQPNITHVSHWSQLSPLLNLCDSTNVLQAPDSLYWICGKWAYAQLPANWTGTCVMGSIRPGFFLLPLSQGPVLGVPVYDNRGEPRLQRAARSKRTASLQLDTAARVRNSLSANILQVSGWAPDEWPPARIISYYGPATWAQDGTYGYRTP</sequence>
<keyword evidence="3" id="KW-1185">Reference proteome</keyword>
<dbReference type="AlphaFoldDB" id="A0A8C8SMV8"/>
<feature type="signal peptide" evidence="1">
    <location>
        <begin position="1"/>
        <end position="26"/>
    </location>
</feature>
<organism evidence="2 3">
    <name type="scientific">Pelusios castaneus</name>
    <name type="common">West African mud turtle</name>
    <dbReference type="NCBI Taxonomy" id="367368"/>
    <lineage>
        <taxon>Eukaryota</taxon>
        <taxon>Metazoa</taxon>
        <taxon>Chordata</taxon>
        <taxon>Craniata</taxon>
        <taxon>Vertebrata</taxon>
        <taxon>Euteleostomi</taxon>
        <taxon>Archelosauria</taxon>
        <taxon>Testudinata</taxon>
        <taxon>Testudines</taxon>
        <taxon>Pleurodira</taxon>
        <taxon>Pelomedusidae</taxon>
        <taxon>Pelusios</taxon>
    </lineage>
</organism>
<accession>A0A8C8SMV8</accession>
<keyword evidence="1" id="KW-0732">Signal</keyword>
<reference evidence="2" key="2">
    <citation type="submission" date="2025-09" db="UniProtKB">
        <authorList>
            <consortium name="Ensembl"/>
        </authorList>
    </citation>
    <scope>IDENTIFICATION</scope>
</reference>
<evidence type="ECO:0000313" key="3">
    <source>
        <dbReference type="Proteomes" id="UP000694393"/>
    </source>
</evidence>